<name>A0A8J8MU03_9RHOB</name>
<evidence type="ECO:0000256" key="1">
    <source>
        <dbReference type="SAM" id="Phobius"/>
    </source>
</evidence>
<dbReference type="AlphaFoldDB" id="A0A8J8MU03"/>
<organism evidence="2 3">
    <name type="scientific">Falsirhodobacter algicola</name>
    <dbReference type="NCBI Taxonomy" id="2692330"/>
    <lineage>
        <taxon>Bacteria</taxon>
        <taxon>Pseudomonadati</taxon>
        <taxon>Pseudomonadota</taxon>
        <taxon>Alphaproteobacteria</taxon>
        <taxon>Rhodobacterales</taxon>
        <taxon>Paracoccaceae</taxon>
        <taxon>Falsirhodobacter</taxon>
    </lineage>
</organism>
<dbReference type="PANTHER" id="PTHR35335">
    <property type="entry name" value="UPF0716 PROTEIN FXSA"/>
    <property type="match status" value="1"/>
</dbReference>
<keyword evidence="1" id="KW-1133">Transmembrane helix</keyword>
<accession>A0A8J8MU03</accession>
<keyword evidence="3" id="KW-1185">Reference proteome</keyword>
<reference evidence="2" key="1">
    <citation type="submission" date="2020-01" db="EMBL/GenBank/DDBJ databases">
        <authorList>
            <person name="Yang Y."/>
            <person name="Kwon Y.M."/>
        </authorList>
    </citation>
    <scope>NUCLEOTIDE SEQUENCE</scope>
    <source>
        <strain evidence="2">PG104</strain>
    </source>
</reference>
<sequence>MWPFALLIGLPLIEISLFVTIGAAIGLGATLLIILGTAAGGMALIRAQGGPSSMRDFQRNADPLSPLAHKAMLVAAGIMLILPGFLTDTLGLLLMLPPVRGLVMRRIAAKVRVVRPQPPRDATIDGEFIDLDAEKATHRPPSAWTRH</sequence>
<dbReference type="InterPro" id="IPR007313">
    <property type="entry name" value="FxsA"/>
</dbReference>
<evidence type="ECO:0000313" key="3">
    <source>
        <dbReference type="Proteomes" id="UP000679284"/>
    </source>
</evidence>
<feature type="transmembrane region" description="Helical" evidence="1">
    <location>
        <begin position="12"/>
        <end position="45"/>
    </location>
</feature>
<dbReference type="EMBL" id="CP047289">
    <property type="protein sequence ID" value="QUS36427.1"/>
    <property type="molecule type" value="Genomic_DNA"/>
</dbReference>
<dbReference type="Pfam" id="PF04186">
    <property type="entry name" value="FxsA"/>
    <property type="match status" value="1"/>
</dbReference>
<protein>
    <submittedName>
        <fullName evidence="2">FxsA family protein</fullName>
    </submittedName>
</protein>
<dbReference type="KEGG" id="fap:GR316_09230"/>
<dbReference type="GO" id="GO:0016020">
    <property type="term" value="C:membrane"/>
    <property type="evidence" value="ECO:0007669"/>
    <property type="project" value="InterPro"/>
</dbReference>
<keyword evidence="1" id="KW-0812">Transmembrane</keyword>
<feature type="transmembrane region" description="Helical" evidence="1">
    <location>
        <begin position="71"/>
        <end position="96"/>
    </location>
</feature>
<keyword evidence="1" id="KW-0472">Membrane</keyword>
<dbReference type="Proteomes" id="UP000679284">
    <property type="component" value="Chromosome"/>
</dbReference>
<evidence type="ECO:0000313" key="2">
    <source>
        <dbReference type="EMBL" id="QUS36427.1"/>
    </source>
</evidence>
<dbReference type="RefSeq" id="WP_211783648.1">
    <property type="nucleotide sequence ID" value="NZ_CP047289.1"/>
</dbReference>
<dbReference type="NCBIfam" id="NF008528">
    <property type="entry name" value="PRK11463.1-2"/>
    <property type="match status" value="1"/>
</dbReference>
<gene>
    <name evidence="2" type="ORF">GR316_09230</name>
</gene>
<proteinExistence type="predicted"/>
<dbReference type="PANTHER" id="PTHR35335:SF1">
    <property type="entry name" value="UPF0716 PROTEIN FXSA"/>
    <property type="match status" value="1"/>
</dbReference>